<evidence type="ECO:0000313" key="10">
    <source>
        <dbReference type="EMBL" id="ROT66188.1"/>
    </source>
</evidence>
<organism evidence="10 11">
    <name type="scientific">Penaeus vannamei</name>
    <name type="common">Whiteleg shrimp</name>
    <name type="synonym">Litopenaeus vannamei</name>
    <dbReference type="NCBI Taxonomy" id="6689"/>
    <lineage>
        <taxon>Eukaryota</taxon>
        <taxon>Metazoa</taxon>
        <taxon>Ecdysozoa</taxon>
        <taxon>Arthropoda</taxon>
        <taxon>Crustacea</taxon>
        <taxon>Multicrustacea</taxon>
        <taxon>Malacostraca</taxon>
        <taxon>Eumalacostraca</taxon>
        <taxon>Eucarida</taxon>
        <taxon>Decapoda</taxon>
        <taxon>Dendrobranchiata</taxon>
        <taxon>Penaeoidea</taxon>
        <taxon>Penaeidae</taxon>
        <taxon>Penaeus</taxon>
    </lineage>
</organism>
<evidence type="ECO:0000256" key="7">
    <source>
        <dbReference type="ARBA" id="ARBA00023242"/>
    </source>
</evidence>
<evidence type="ECO:0000256" key="1">
    <source>
        <dbReference type="ARBA" id="ARBA00004123"/>
    </source>
</evidence>
<protein>
    <recommendedName>
        <fullName evidence="3">RNA exonuclease 4</fullName>
    </recommendedName>
</protein>
<feature type="compositionally biased region" description="Polar residues" evidence="8">
    <location>
        <begin position="315"/>
        <end position="325"/>
    </location>
</feature>
<comment type="similarity">
    <text evidence="2">Belongs to the REXO4 family.</text>
</comment>
<dbReference type="GO" id="GO:0008408">
    <property type="term" value="F:3'-5' exonuclease activity"/>
    <property type="evidence" value="ECO:0007669"/>
    <property type="project" value="InterPro"/>
</dbReference>
<evidence type="ECO:0000256" key="2">
    <source>
        <dbReference type="ARBA" id="ARBA00010489"/>
    </source>
</evidence>
<comment type="caution">
    <text evidence="10">The sequence shown here is derived from an EMBL/GenBank/DDBJ whole genome shotgun (WGS) entry which is preliminary data.</text>
</comment>
<dbReference type="EMBL" id="QCYY01002982">
    <property type="protein sequence ID" value="ROT66188.1"/>
    <property type="molecule type" value="Genomic_DNA"/>
</dbReference>
<dbReference type="PANTHER" id="PTHR12801">
    <property type="entry name" value="RNA EXONUCLEASE REXO1 / RECO3 FAMILY MEMBER-RELATED"/>
    <property type="match status" value="1"/>
</dbReference>
<keyword evidence="6 10" id="KW-0269">Exonuclease</keyword>
<accession>A0A423SPR7</accession>
<dbReference type="InterPro" id="IPR013520">
    <property type="entry name" value="Ribonucl_H"/>
</dbReference>
<reference evidence="10 11" key="1">
    <citation type="submission" date="2018-04" db="EMBL/GenBank/DDBJ databases">
        <authorList>
            <person name="Zhang X."/>
            <person name="Yuan J."/>
            <person name="Li F."/>
            <person name="Xiang J."/>
        </authorList>
    </citation>
    <scope>NUCLEOTIDE SEQUENCE [LARGE SCALE GENOMIC DNA]</scope>
    <source>
        <tissue evidence="10">Muscle</tissue>
    </source>
</reference>
<dbReference type="CDD" id="cd06144">
    <property type="entry name" value="REX4_like"/>
    <property type="match status" value="1"/>
</dbReference>
<dbReference type="AlphaFoldDB" id="A0A423SPR7"/>
<dbReference type="Gene3D" id="3.30.420.10">
    <property type="entry name" value="Ribonuclease H-like superfamily/Ribonuclease H"/>
    <property type="match status" value="1"/>
</dbReference>
<keyword evidence="7" id="KW-0539">Nucleus</keyword>
<dbReference type="Proteomes" id="UP000283509">
    <property type="component" value="Unassembled WGS sequence"/>
</dbReference>
<keyword evidence="11" id="KW-1185">Reference proteome</keyword>
<sequence length="345" mass="38838">MDQTAEANPNRPEKDNLQPQTPKREHSAVGQMEEEAGGATANESRMGASSLATDGESSVDEYAELTDAIALDCEMVGGGKRGRVSMLARVSVVNEYGVVLLDKYVKPSQKVVDYRTQYSGIREADLKHGEDFSHVRKQVLEILKGRILVGHALRNDLHALSIKHPRALTRDTSMYRVFCNKFEGKTPSLKKLSKKVLGINIQEGEHDSVEDAQAAMSLYMLCRKQWGPKQKKKNNAAKEYYKYEPRKEGRRTNVASTSYLNQVNKLSELPSFESRFDKNIEIVTIHSNQQKSVKEKEEEKANCERSELKKDQSTEDFSTLSSNDIQTEKTSDGSSMSTPRQQEEI</sequence>
<evidence type="ECO:0000256" key="3">
    <source>
        <dbReference type="ARBA" id="ARBA00016937"/>
    </source>
</evidence>
<dbReference type="STRING" id="6689.A0A423SPR7"/>
<feature type="region of interest" description="Disordered" evidence="8">
    <location>
        <begin position="288"/>
        <end position="345"/>
    </location>
</feature>
<reference evidence="10 11" key="2">
    <citation type="submission" date="2019-01" db="EMBL/GenBank/DDBJ databases">
        <title>The decoding of complex shrimp genome reveals the adaptation for benthos swimmer, frequently molting mechanism and breeding impact on genome.</title>
        <authorList>
            <person name="Sun Y."/>
            <person name="Gao Y."/>
            <person name="Yu Y."/>
        </authorList>
    </citation>
    <scope>NUCLEOTIDE SEQUENCE [LARGE SCALE GENOMIC DNA]</scope>
    <source>
        <tissue evidence="10">Muscle</tissue>
    </source>
</reference>
<feature type="compositionally biased region" description="Polar residues" evidence="8">
    <location>
        <begin position="332"/>
        <end position="345"/>
    </location>
</feature>
<proteinExistence type="inferred from homology"/>
<evidence type="ECO:0000256" key="5">
    <source>
        <dbReference type="ARBA" id="ARBA00022801"/>
    </source>
</evidence>
<dbReference type="GO" id="GO:0003676">
    <property type="term" value="F:nucleic acid binding"/>
    <property type="evidence" value="ECO:0007669"/>
    <property type="project" value="InterPro"/>
</dbReference>
<dbReference type="InterPro" id="IPR012337">
    <property type="entry name" value="RNaseH-like_sf"/>
</dbReference>
<comment type="subcellular location">
    <subcellularLocation>
        <location evidence="1">Nucleus</location>
    </subcellularLocation>
</comment>
<evidence type="ECO:0000313" key="11">
    <source>
        <dbReference type="Proteomes" id="UP000283509"/>
    </source>
</evidence>
<evidence type="ECO:0000256" key="6">
    <source>
        <dbReference type="ARBA" id="ARBA00022839"/>
    </source>
</evidence>
<dbReference type="GO" id="GO:0005634">
    <property type="term" value="C:nucleus"/>
    <property type="evidence" value="ECO:0007669"/>
    <property type="project" value="UniProtKB-SubCell"/>
</dbReference>
<dbReference type="PANTHER" id="PTHR12801:SF158">
    <property type="entry name" value="RNA EXONUCLEASE 4"/>
    <property type="match status" value="1"/>
</dbReference>
<dbReference type="InterPro" id="IPR047021">
    <property type="entry name" value="REXO1/3/4-like"/>
</dbReference>
<feature type="compositionally biased region" description="Basic and acidic residues" evidence="8">
    <location>
        <begin position="292"/>
        <end position="313"/>
    </location>
</feature>
<feature type="region of interest" description="Disordered" evidence="8">
    <location>
        <begin position="1"/>
        <end position="57"/>
    </location>
</feature>
<dbReference type="InterPro" id="IPR037431">
    <property type="entry name" value="REX4_DEDDh_dom"/>
</dbReference>
<keyword evidence="4" id="KW-0540">Nuclease</keyword>
<evidence type="ECO:0000259" key="9">
    <source>
        <dbReference type="SMART" id="SM00479"/>
    </source>
</evidence>
<feature type="compositionally biased region" description="Basic and acidic residues" evidence="8">
    <location>
        <begin position="11"/>
        <end position="27"/>
    </location>
</feature>
<dbReference type="SMART" id="SM00479">
    <property type="entry name" value="EXOIII"/>
    <property type="match status" value="1"/>
</dbReference>
<dbReference type="Pfam" id="PF00929">
    <property type="entry name" value="RNase_T"/>
    <property type="match status" value="1"/>
</dbReference>
<evidence type="ECO:0000256" key="4">
    <source>
        <dbReference type="ARBA" id="ARBA00022722"/>
    </source>
</evidence>
<evidence type="ECO:0000256" key="8">
    <source>
        <dbReference type="SAM" id="MobiDB-lite"/>
    </source>
</evidence>
<gene>
    <name evidence="10" type="ORF">C7M84_015806</name>
</gene>
<keyword evidence="5" id="KW-0378">Hydrolase</keyword>
<dbReference type="InterPro" id="IPR036397">
    <property type="entry name" value="RNaseH_sf"/>
</dbReference>
<dbReference type="GO" id="GO:0006364">
    <property type="term" value="P:rRNA processing"/>
    <property type="evidence" value="ECO:0007669"/>
    <property type="project" value="InterPro"/>
</dbReference>
<name>A0A423SPR7_PENVA</name>
<dbReference type="OrthoDB" id="8191639at2759"/>
<feature type="domain" description="Exonuclease" evidence="9">
    <location>
        <begin position="67"/>
        <end position="228"/>
    </location>
</feature>
<dbReference type="FunFam" id="3.30.420.10:FF:000007">
    <property type="entry name" value="Interferon-stimulated exonuclease gene 20"/>
    <property type="match status" value="1"/>
</dbReference>
<dbReference type="SUPFAM" id="SSF53098">
    <property type="entry name" value="Ribonuclease H-like"/>
    <property type="match status" value="1"/>
</dbReference>